<name>A0A7W9JF06_9ACTN</name>
<feature type="transmembrane region" description="Helical" evidence="7">
    <location>
        <begin position="231"/>
        <end position="252"/>
    </location>
</feature>
<dbReference type="GO" id="GO:0005886">
    <property type="term" value="C:plasma membrane"/>
    <property type="evidence" value="ECO:0007669"/>
    <property type="project" value="UniProtKB-SubCell"/>
</dbReference>
<dbReference type="InterPro" id="IPR050545">
    <property type="entry name" value="Mycobact_MmpL"/>
</dbReference>
<feature type="transmembrane region" description="Helical" evidence="7">
    <location>
        <begin position="304"/>
        <end position="328"/>
    </location>
</feature>
<gene>
    <name evidence="9" type="ORF">HDA39_007683</name>
</gene>
<evidence type="ECO:0000313" key="9">
    <source>
        <dbReference type="EMBL" id="MBB5840949.1"/>
    </source>
</evidence>
<dbReference type="PANTHER" id="PTHR33406">
    <property type="entry name" value="MEMBRANE PROTEIN MJ1562-RELATED"/>
    <property type="match status" value="1"/>
</dbReference>
<dbReference type="PANTHER" id="PTHR33406:SF6">
    <property type="entry name" value="MEMBRANE PROTEIN YDGH-RELATED"/>
    <property type="match status" value="1"/>
</dbReference>
<comment type="similarity">
    <text evidence="2">Belongs to the resistance-nodulation-cell division (RND) (TC 2.A.6) family. MmpL subfamily.</text>
</comment>
<feature type="domain" description="Membrane transport protein MMPL" evidence="8">
    <location>
        <begin position="61"/>
        <end position="402"/>
    </location>
</feature>
<evidence type="ECO:0000259" key="8">
    <source>
        <dbReference type="Pfam" id="PF03176"/>
    </source>
</evidence>
<feature type="transmembrane region" description="Helical" evidence="7">
    <location>
        <begin position="264"/>
        <end position="283"/>
    </location>
</feature>
<feature type="transmembrane region" description="Helical" evidence="7">
    <location>
        <begin position="554"/>
        <end position="571"/>
    </location>
</feature>
<keyword evidence="6 7" id="KW-0472">Membrane</keyword>
<evidence type="ECO:0000256" key="1">
    <source>
        <dbReference type="ARBA" id="ARBA00004651"/>
    </source>
</evidence>
<feature type="transmembrane region" description="Helical" evidence="7">
    <location>
        <begin position="403"/>
        <end position="421"/>
    </location>
</feature>
<dbReference type="Gene3D" id="1.20.1640.10">
    <property type="entry name" value="Multidrug efflux transporter AcrB transmembrane domain"/>
    <property type="match status" value="2"/>
</dbReference>
<feature type="transmembrane region" description="Helical" evidence="7">
    <location>
        <begin position="674"/>
        <end position="694"/>
    </location>
</feature>
<dbReference type="Pfam" id="PF03176">
    <property type="entry name" value="MMPL"/>
    <property type="match status" value="2"/>
</dbReference>
<evidence type="ECO:0000256" key="3">
    <source>
        <dbReference type="ARBA" id="ARBA00022475"/>
    </source>
</evidence>
<feature type="transmembrane region" description="Helical" evidence="7">
    <location>
        <begin position="197"/>
        <end position="224"/>
    </location>
</feature>
<dbReference type="InterPro" id="IPR004869">
    <property type="entry name" value="MMPL_dom"/>
</dbReference>
<organism evidence="9 10">
    <name type="scientific">Kribbella italica</name>
    <dbReference type="NCBI Taxonomy" id="1540520"/>
    <lineage>
        <taxon>Bacteria</taxon>
        <taxon>Bacillati</taxon>
        <taxon>Actinomycetota</taxon>
        <taxon>Actinomycetes</taxon>
        <taxon>Propionibacteriales</taxon>
        <taxon>Kribbellaceae</taxon>
        <taxon>Kribbella</taxon>
    </lineage>
</organism>
<dbReference type="RefSeq" id="WP_337926062.1">
    <property type="nucleotide sequence ID" value="NZ_JACHMY010000001.1"/>
</dbReference>
<feature type="domain" description="Membrane transport protein MMPL" evidence="8">
    <location>
        <begin position="499"/>
        <end position="719"/>
    </location>
</feature>
<keyword evidence="10" id="KW-1185">Reference proteome</keyword>
<protein>
    <submittedName>
        <fullName evidence="9">RND superfamily putative drug exporter</fullName>
    </submittedName>
</protein>
<reference evidence="9 10" key="1">
    <citation type="submission" date="2020-08" db="EMBL/GenBank/DDBJ databases">
        <title>Sequencing the genomes of 1000 actinobacteria strains.</title>
        <authorList>
            <person name="Klenk H.-P."/>
        </authorList>
    </citation>
    <scope>NUCLEOTIDE SEQUENCE [LARGE SCALE GENOMIC DNA]</scope>
    <source>
        <strain evidence="9 10">DSM 28967</strain>
    </source>
</reference>
<feature type="transmembrane region" description="Helical" evidence="7">
    <location>
        <begin position="22"/>
        <end position="42"/>
    </location>
</feature>
<feature type="transmembrane region" description="Helical" evidence="7">
    <location>
        <begin position="612"/>
        <end position="635"/>
    </location>
</feature>
<comment type="caution">
    <text evidence="9">The sequence shown here is derived from an EMBL/GenBank/DDBJ whole genome shotgun (WGS) entry which is preliminary data.</text>
</comment>
<feature type="transmembrane region" description="Helical" evidence="7">
    <location>
        <begin position="647"/>
        <end position="668"/>
    </location>
</feature>
<dbReference type="AlphaFoldDB" id="A0A7W9JF06"/>
<feature type="transmembrane region" description="Helical" evidence="7">
    <location>
        <begin position="340"/>
        <end position="363"/>
    </location>
</feature>
<evidence type="ECO:0000256" key="5">
    <source>
        <dbReference type="ARBA" id="ARBA00022989"/>
    </source>
</evidence>
<evidence type="ECO:0000256" key="6">
    <source>
        <dbReference type="ARBA" id="ARBA00023136"/>
    </source>
</evidence>
<dbReference type="Proteomes" id="UP000549971">
    <property type="component" value="Unassembled WGS sequence"/>
</dbReference>
<keyword evidence="4 7" id="KW-0812">Transmembrane</keyword>
<dbReference type="EMBL" id="JACHMY010000001">
    <property type="protein sequence ID" value="MBB5840949.1"/>
    <property type="molecule type" value="Genomic_DNA"/>
</dbReference>
<accession>A0A7W9JF06</accession>
<keyword evidence="3" id="KW-1003">Cell membrane</keyword>
<keyword evidence="5 7" id="KW-1133">Transmembrane helix</keyword>
<feature type="transmembrane region" description="Helical" evidence="7">
    <location>
        <begin position="578"/>
        <end position="600"/>
    </location>
</feature>
<proteinExistence type="inferred from homology"/>
<evidence type="ECO:0000256" key="4">
    <source>
        <dbReference type="ARBA" id="ARBA00022692"/>
    </source>
</evidence>
<sequence>MNQQDSTDHHAEHAAPRKSGRWIWRAAIAAVLVAWLLVGSLGGPTVGRLSEVQENDNANFLPKQAESTLVADQSAKFVDSTALPYFVLIERDSGITPEDLARTNAFLAEIPKVDLGNGKTIGEYLAAPVKTVIPSEDKQALLVTVELDGDRADEVVKEGETVLFAVADKLRGEIKESLTPTGLQVYVTGPGGVFADFVVAFGGIDGILLGVALVVVFVILLIVYRSPVLPIAVLLTAVFGLALAALVVYPLAEADVIELNGQSQGILFILVVGAATDYSLLLVSRYKEELHDFENKYDAMKVAWRASIEPIAASAATVILGLLCLLLSELGSTKGLGPVGAIGIAGALISAMTFLPALLLAFGRRIFWPSIPRVDHVHARDQVGGRKLWGRVSGLVGRSPRKVWALSALALLICGAFLPTFKASGISQEELFLDKVESVTGQEELAKHFDAGAGTPVQILTPEDQAAKVVETAMKVDGVGTASASVAPGMPPKVVEGKVLVQATLKVAADSPEATKVVEHLRTELDTVSPDILVGGTTAINLDVLDSSERDLKVIIPTILAVIFVVLMLLLRSVAAALLLVICNVLSFGATVGVSALFFNHVFDFPGADPSIPLYAFVFLVALGIDYSIFLMTRVREESIEQGTRPGILVALAVTGGVITSAGVVLAATFSALAVLPILFLVQIAFMVAFGVLLDTTVVRSLLVPALSHDIGRRIWWPSKLAKAEQPEQA</sequence>
<evidence type="ECO:0000256" key="2">
    <source>
        <dbReference type="ARBA" id="ARBA00010157"/>
    </source>
</evidence>
<dbReference type="SUPFAM" id="SSF82866">
    <property type="entry name" value="Multidrug efflux transporter AcrB transmembrane domain"/>
    <property type="match status" value="2"/>
</dbReference>
<comment type="subcellular location">
    <subcellularLocation>
        <location evidence="1">Cell membrane</location>
        <topology evidence="1">Multi-pass membrane protein</topology>
    </subcellularLocation>
</comment>
<evidence type="ECO:0000256" key="7">
    <source>
        <dbReference type="SAM" id="Phobius"/>
    </source>
</evidence>
<evidence type="ECO:0000313" key="10">
    <source>
        <dbReference type="Proteomes" id="UP000549971"/>
    </source>
</evidence>